<feature type="region of interest" description="Disordered" evidence="1">
    <location>
        <begin position="277"/>
        <end position="299"/>
    </location>
</feature>
<evidence type="ECO:0000313" key="3">
    <source>
        <dbReference type="Proteomes" id="UP001596058"/>
    </source>
</evidence>
<reference evidence="3" key="1">
    <citation type="journal article" date="2019" name="Int. J. Syst. Evol. Microbiol.">
        <title>The Global Catalogue of Microorganisms (GCM) 10K type strain sequencing project: providing services to taxonomists for standard genome sequencing and annotation.</title>
        <authorList>
            <consortium name="The Broad Institute Genomics Platform"/>
            <consortium name="The Broad Institute Genome Sequencing Center for Infectious Disease"/>
            <person name="Wu L."/>
            <person name="Ma J."/>
        </authorList>
    </citation>
    <scope>NUCLEOTIDE SEQUENCE [LARGE SCALE GENOMIC DNA]</scope>
    <source>
        <strain evidence="3">CCUG 53903</strain>
    </source>
</reference>
<evidence type="ECO:0008006" key="4">
    <source>
        <dbReference type="Google" id="ProtNLM"/>
    </source>
</evidence>
<evidence type="ECO:0000256" key="1">
    <source>
        <dbReference type="SAM" id="MobiDB-lite"/>
    </source>
</evidence>
<evidence type="ECO:0000313" key="2">
    <source>
        <dbReference type="EMBL" id="MFC5823457.1"/>
    </source>
</evidence>
<dbReference type="Proteomes" id="UP001596058">
    <property type="component" value="Unassembled WGS sequence"/>
</dbReference>
<accession>A0ABW1CDJ0</accession>
<sequence>MGRFISPDPVFRQEVPQSLNPYAYGLNNPAAFADPSGLDACDTPDCGEGPVTAPSAKDKVKDKKKAKKAAKIVPKGGGPSQQGTRTLPEATVDAMNKAAHDLLNGEWSGRGICGSVSGPSFFPKIGGEHDGCFLATEENIGTVQSFSDIAVTSPGWAAAVSVMSTNATNVKDISGWGVCAGGGAYSLSTTVCASLNPDDLSPTGVFVVLPGVATSGGAWVSFGWTRTTEIMRTPAPVRKLLEHNARGTSFILRFWACQNDISCGLGALDDFLNPNESVEMAPGPMPGEPGFEDSGGELA</sequence>
<dbReference type="Gene3D" id="2.180.10.10">
    <property type="entry name" value="RHS repeat-associated core"/>
    <property type="match status" value="1"/>
</dbReference>
<dbReference type="RefSeq" id="WP_379513084.1">
    <property type="nucleotide sequence ID" value="NZ_JBHSPA010000009.1"/>
</dbReference>
<name>A0ABW1CDJ0_9ACTN</name>
<gene>
    <name evidence="2" type="ORF">ACFPZ3_06305</name>
</gene>
<proteinExistence type="predicted"/>
<organism evidence="2 3">
    <name type="scientific">Nonomuraea insulae</name>
    <dbReference type="NCBI Taxonomy" id="1616787"/>
    <lineage>
        <taxon>Bacteria</taxon>
        <taxon>Bacillati</taxon>
        <taxon>Actinomycetota</taxon>
        <taxon>Actinomycetes</taxon>
        <taxon>Streptosporangiales</taxon>
        <taxon>Streptosporangiaceae</taxon>
        <taxon>Nonomuraea</taxon>
    </lineage>
</organism>
<dbReference type="EMBL" id="JBHSPA010000009">
    <property type="protein sequence ID" value="MFC5823457.1"/>
    <property type="molecule type" value="Genomic_DNA"/>
</dbReference>
<comment type="caution">
    <text evidence="2">The sequence shown here is derived from an EMBL/GenBank/DDBJ whole genome shotgun (WGS) entry which is preliminary data.</text>
</comment>
<feature type="compositionally biased region" description="Acidic residues" evidence="1">
    <location>
        <begin position="290"/>
        <end position="299"/>
    </location>
</feature>
<protein>
    <recommendedName>
        <fullName evidence="4">RHS repeat-associated protein</fullName>
    </recommendedName>
</protein>
<keyword evidence="3" id="KW-1185">Reference proteome</keyword>